<name>A0A815RW38_ADIRI</name>
<feature type="transmembrane region" description="Helical" evidence="7">
    <location>
        <begin position="196"/>
        <end position="213"/>
    </location>
</feature>
<proteinExistence type="inferred from homology"/>
<feature type="transmembrane region" description="Helical" evidence="7">
    <location>
        <begin position="103"/>
        <end position="122"/>
    </location>
</feature>
<feature type="transmembrane region" description="Helical" evidence="7">
    <location>
        <begin position="271"/>
        <end position="293"/>
    </location>
</feature>
<dbReference type="AlphaFoldDB" id="A0A815RW38"/>
<feature type="transmembrane region" description="Helical" evidence="7">
    <location>
        <begin position="14"/>
        <end position="38"/>
    </location>
</feature>
<dbReference type="EMBL" id="CAJNOJ010000552">
    <property type="protein sequence ID" value="CAF1482701.1"/>
    <property type="molecule type" value="Genomic_DNA"/>
</dbReference>
<dbReference type="InterPro" id="IPR052599">
    <property type="entry name" value="SLC43A_AATransporter"/>
</dbReference>
<organism evidence="8 9">
    <name type="scientific">Adineta ricciae</name>
    <name type="common">Rotifer</name>
    <dbReference type="NCBI Taxonomy" id="249248"/>
    <lineage>
        <taxon>Eukaryota</taxon>
        <taxon>Metazoa</taxon>
        <taxon>Spiralia</taxon>
        <taxon>Gnathifera</taxon>
        <taxon>Rotifera</taxon>
        <taxon>Eurotatoria</taxon>
        <taxon>Bdelloidea</taxon>
        <taxon>Adinetida</taxon>
        <taxon>Adinetidae</taxon>
        <taxon>Adineta</taxon>
    </lineage>
</organism>
<feature type="transmembrane region" description="Helical" evidence="7">
    <location>
        <begin position="77"/>
        <end position="96"/>
    </location>
</feature>
<evidence type="ECO:0000256" key="6">
    <source>
        <dbReference type="ARBA" id="ARBA00023136"/>
    </source>
</evidence>
<evidence type="ECO:0000256" key="4">
    <source>
        <dbReference type="ARBA" id="ARBA00022692"/>
    </source>
</evidence>
<protein>
    <submittedName>
        <fullName evidence="8">Uncharacterized protein</fullName>
    </submittedName>
</protein>
<keyword evidence="6 7" id="KW-0472">Membrane</keyword>
<dbReference type="Gene3D" id="1.20.1250.20">
    <property type="entry name" value="MFS general substrate transporter like domains"/>
    <property type="match status" value="1"/>
</dbReference>
<feature type="transmembrane region" description="Helical" evidence="7">
    <location>
        <begin position="404"/>
        <end position="425"/>
    </location>
</feature>
<feature type="transmembrane region" description="Helical" evidence="7">
    <location>
        <begin position="164"/>
        <end position="184"/>
    </location>
</feature>
<dbReference type="Proteomes" id="UP000663852">
    <property type="component" value="Unassembled WGS sequence"/>
</dbReference>
<dbReference type="OrthoDB" id="330047at2759"/>
<sequence>MTTVPKATYSTRKWIGVALIFIELFTASATIYGFSALYNILANNNIYRSECILKTEENSNKTLQTICRDQSRQYENAATLGIAIFDLSAVIVGIVVDSMGARFIRLIAIVLHIVGWFALALVQPDRDYLIYVHTACTSLSGSMITATSYIYCGYFPKSRAFISSLFVGVNIASCVWYSFFQMLIDADLITLSKISFIWLSLVGIMSVTSFWNFDWKFSLFNLPYKFDTSLEETFTGEKISSSEMTIDIIKLKWYQRIYKRTGVWKHLTSPLYILTVLYLAILFTPTTFLSATWYPWVYYITNHDESLTEKYTVIFNISAAASIIICPIHGFLLDFQADRSKARLWLNISVSQTITWIVSIISCILCMFVTTNVIIVALIFNGIAHATIEAGNIAIIASCFPSEYLGTLTGVMWTVAGLITLIQYGLNELTYDIPMSWRAWLILAALITLMLCHVVQVWRRYANELKHQMSRSQKRSEKVHNDNVIISRL</sequence>
<accession>A0A815RW38</accession>
<evidence type="ECO:0000256" key="7">
    <source>
        <dbReference type="SAM" id="Phobius"/>
    </source>
</evidence>
<comment type="similarity">
    <text evidence="2">Belongs to the SLC43A transporter (TC 2.A.1.44) family.</text>
</comment>
<gene>
    <name evidence="8" type="ORF">EDS130_LOCUS41534</name>
</gene>
<reference evidence="8" key="1">
    <citation type="submission" date="2021-02" db="EMBL/GenBank/DDBJ databases">
        <authorList>
            <person name="Nowell W R."/>
        </authorList>
    </citation>
    <scope>NUCLEOTIDE SEQUENCE</scope>
</reference>
<dbReference type="SUPFAM" id="SSF103473">
    <property type="entry name" value="MFS general substrate transporter"/>
    <property type="match status" value="1"/>
</dbReference>
<evidence type="ECO:0000256" key="3">
    <source>
        <dbReference type="ARBA" id="ARBA00022448"/>
    </source>
</evidence>
<keyword evidence="3" id="KW-0813">Transport</keyword>
<feature type="transmembrane region" description="Helical" evidence="7">
    <location>
        <begin position="313"/>
        <end position="332"/>
    </location>
</feature>
<feature type="transmembrane region" description="Helical" evidence="7">
    <location>
        <begin position="128"/>
        <end position="152"/>
    </location>
</feature>
<dbReference type="GO" id="GO:0016020">
    <property type="term" value="C:membrane"/>
    <property type="evidence" value="ECO:0007669"/>
    <property type="project" value="UniProtKB-SubCell"/>
</dbReference>
<feature type="transmembrane region" description="Helical" evidence="7">
    <location>
        <begin position="437"/>
        <end position="458"/>
    </location>
</feature>
<evidence type="ECO:0000256" key="1">
    <source>
        <dbReference type="ARBA" id="ARBA00004141"/>
    </source>
</evidence>
<evidence type="ECO:0000313" key="9">
    <source>
        <dbReference type="Proteomes" id="UP000663852"/>
    </source>
</evidence>
<keyword evidence="4 7" id="KW-0812">Transmembrane</keyword>
<feature type="transmembrane region" description="Helical" evidence="7">
    <location>
        <begin position="344"/>
        <end position="368"/>
    </location>
</feature>
<comment type="caution">
    <text evidence="8">The sequence shown here is derived from an EMBL/GenBank/DDBJ whole genome shotgun (WGS) entry which is preliminary data.</text>
</comment>
<dbReference type="PANTHER" id="PTHR20772:SF2">
    <property type="entry name" value="PROTEIN FMP42"/>
    <property type="match status" value="1"/>
</dbReference>
<dbReference type="PANTHER" id="PTHR20772">
    <property type="entry name" value="PROTEIN FMP42"/>
    <property type="match status" value="1"/>
</dbReference>
<dbReference type="InterPro" id="IPR036259">
    <property type="entry name" value="MFS_trans_sf"/>
</dbReference>
<evidence type="ECO:0000256" key="2">
    <source>
        <dbReference type="ARBA" id="ARBA00006595"/>
    </source>
</evidence>
<evidence type="ECO:0000256" key="5">
    <source>
        <dbReference type="ARBA" id="ARBA00022989"/>
    </source>
</evidence>
<keyword evidence="5 7" id="KW-1133">Transmembrane helix</keyword>
<evidence type="ECO:0000313" key="8">
    <source>
        <dbReference type="EMBL" id="CAF1482701.1"/>
    </source>
</evidence>
<comment type="subcellular location">
    <subcellularLocation>
        <location evidence="1">Membrane</location>
        <topology evidence="1">Multi-pass membrane protein</topology>
    </subcellularLocation>
</comment>